<protein>
    <recommendedName>
        <fullName evidence="14">5'-3' exoribonuclease</fullName>
        <ecNumber evidence="14">3.1.13.-</ecNumber>
    </recommendedName>
</protein>
<evidence type="ECO:0000256" key="9">
    <source>
        <dbReference type="ARBA" id="ARBA00023015"/>
    </source>
</evidence>
<keyword evidence="5 14" id="KW-0507">mRNA processing</keyword>
<evidence type="ECO:0000259" key="17">
    <source>
        <dbReference type="Pfam" id="PF03159"/>
    </source>
</evidence>
<dbReference type="PANTHER" id="PTHR12341">
    <property type="entry name" value="5'-&gt;3' EXORIBONUCLEASE"/>
    <property type="match status" value="1"/>
</dbReference>
<comment type="subcellular location">
    <subcellularLocation>
        <location evidence="1">Nucleus</location>
    </subcellularLocation>
</comment>
<proteinExistence type="inferred from homology"/>
<sequence>MGVPALFRWLSLKYPKIISAVLEEDSVIVGDSEVPAQYSDPNPNGELDNLYLDMNGIVHPCSHPENRPAPATEAEMMVEVFKYTNRVLNMARPRKLLMIAVDGVAPRAKMNQQRSRRFRTAKEAQFENEQKERQIRDMEARGEAINEAAKAKKWDSNSITPGTPFMDILAESLKYWVAHKLATDPGWASLQVIISDATVPGEGEHKIMNFIRSQRTDPQYNPNTTHCIYGLDADLIFLGLATHEPHFRILREDVFAKDEIKRQLTTGASLRMDEDTRNRLIQQSEKTPFLWLHVNVLREYLEIELDIPRLPFPSDIERAIDDWIFMCFFVGNDFLPHLPSLNVRNEGVDTMVANWKKVIPTLKTYITCDGIVDLEGAEKLLAKLASQEDDIFKQMHEDQLKYEAREKRKQQNRAERRIQRKIARETLSKGKDNAPLMPSQNMTLTNLNTGEIAGGLKYTNSEIVQNINTISQANTANKSVAEILKQNMAKQAAEGSGTPTEEVSEPIDVSEVNTKKRPFASAFADDLEDEDDSFGNKSINLWQPGYHDRYYQKKFNTTDPEEVKRIERDMVRCYMQGVQWVLLYYYQGCPSWNWYFPYHYAPFAADFVNLTEFKIEFDLGTPFRPFEQLMSVLPADSSHNLPEVFRPLMSDPNSEIIDFYPEDFKIDMNGARAEWQGLSILPFIDEKRLLAAVRAKYPLLTDYENDRNTNKGEILLTGRNNKNFSKFVGLYKKEDEGKDSETKQFNFHCHNTGLAGKVFVTEKYDPVGYREFKLDIRTEEYLDVPNNAYVMVNYRMPPKTSSNKSMLLNGFISHLRVLNYNDKQKILHPPRRVNFKGGRPTNRSYKDHVGKAYNTMYTLRAGGYKYFIDQFENQGQGQAPAYYEDNSFNQNNSYSGGQYNNYNRGQYNNYNNYNNNTYGNNNNHYNNNGRDRGGYTNRGNRGGYSNNHYPNNNRRY</sequence>
<keyword evidence="11" id="KW-0539">Nucleus</keyword>
<feature type="coiled-coil region" evidence="15">
    <location>
        <begin position="121"/>
        <end position="148"/>
    </location>
</feature>
<dbReference type="PIRSF" id="PIRSF037239">
    <property type="entry name" value="Exonuclease_Xrn2"/>
    <property type="match status" value="1"/>
</dbReference>
<evidence type="ECO:0000256" key="7">
    <source>
        <dbReference type="ARBA" id="ARBA00022801"/>
    </source>
</evidence>
<dbReference type="GO" id="GO:0005634">
    <property type="term" value="C:nucleus"/>
    <property type="evidence" value="ECO:0007669"/>
    <property type="project" value="UniProtKB-SubCell"/>
</dbReference>
<keyword evidence="10" id="KW-0804">Transcription</keyword>
<evidence type="ECO:0000313" key="20">
    <source>
        <dbReference type="Proteomes" id="UP001165063"/>
    </source>
</evidence>
<dbReference type="Gene3D" id="3.40.50.12390">
    <property type="match status" value="1"/>
</dbReference>
<dbReference type="GO" id="GO:0004534">
    <property type="term" value="F:5'-3' RNA exonuclease activity"/>
    <property type="evidence" value="ECO:0007669"/>
    <property type="project" value="UniProtKB-UniRule"/>
</dbReference>
<evidence type="ECO:0000256" key="5">
    <source>
        <dbReference type="ARBA" id="ARBA00022664"/>
    </source>
</evidence>
<dbReference type="FunFam" id="3.40.50.12390:FF:000005">
    <property type="entry name" value="5'-3' exoribonuclease 2"/>
    <property type="match status" value="1"/>
</dbReference>
<feature type="compositionally biased region" description="Low complexity" evidence="16">
    <location>
        <begin position="914"/>
        <end position="949"/>
    </location>
</feature>
<dbReference type="OrthoDB" id="28245at2759"/>
<feature type="region of interest" description="Disordered" evidence="16">
    <location>
        <begin position="914"/>
        <end position="956"/>
    </location>
</feature>
<evidence type="ECO:0000256" key="2">
    <source>
        <dbReference type="ARBA" id="ARBA00006994"/>
    </source>
</evidence>
<comment type="caution">
    <text evidence="19">The sequence shown here is derived from an EMBL/GenBank/DDBJ whole genome shotgun (WGS) entry which is preliminary data.</text>
</comment>
<dbReference type="GO" id="GO:0006353">
    <property type="term" value="P:DNA-templated transcription termination"/>
    <property type="evidence" value="ECO:0007669"/>
    <property type="project" value="UniProtKB-KW"/>
</dbReference>
<dbReference type="GO" id="GO:0006364">
    <property type="term" value="P:rRNA processing"/>
    <property type="evidence" value="ECO:0007669"/>
    <property type="project" value="UniProtKB-KW"/>
</dbReference>
<dbReference type="InterPro" id="IPR017151">
    <property type="entry name" value="Xrn2/3/4"/>
</dbReference>
<feature type="coiled-coil region" evidence="15">
    <location>
        <begin position="397"/>
        <end position="424"/>
    </location>
</feature>
<evidence type="ECO:0000256" key="13">
    <source>
        <dbReference type="ARBA" id="ARBA00046943"/>
    </source>
</evidence>
<comment type="similarity">
    <text evidence="2 14">Belongs to the 5'-3' exonuclease family. XRN2/RAT1 subfamily.</text>
</comment>
<dbReference type="Gene3D" id="1.25.40.1050">
    <property type="match status" value="1"/>
</dbReference>
<dbReference type="GO" id="GO:0000956">
    <property type="term" value="P:nuclear-transcribed mRNA catabolic process"/>
    <property type="evidence" value="ECO:0007669"/>
    <property type="project" value="TreeGrafter"/>
</dbReference>
<keyword evidence="6 14" id="KW-0540">Nuclease</keyword>
<comment type="function">
    <text evidence="14">Possesses 5'-&gt;3' exoribonuclease activity. May promote termination of transcription by RNA polymerase II.</text>
</comment>
<dbReference type="GO" id="GO:0006397">
    <property type="term" value="P:mRNA processing"/>
    <property type="evidence" value="ECO:0007669"/>
    <property type="project" value="UniProtKB-UniRule"/>
</dbReference>
<dbReference type="FunFam" id="3.40.50.12390:FF:000003">
    <property type="entry name" value="5'-3' exoribonuclease"/>
    <property type="match status" value="1"/>
</dbReference>
<evidence type="ECO:0000313" key="19">
    <source>
        <dbReference type="EMBL" id="GMG22258.1"/>
    </source>
</evidence>
<keyword evidence="15" id="KW-0175">Coiled coil</keyword>
<dbReference type="FunFam" id="1.25.40.1050:FF:000002">
    <property type="entry name" value="5'-3' exoribonuclease"/>
    <property type="match status" value="1"/>
</dbReference>
<comment type="function">
    <text evidence="12">Possesses 5'-&gt;3' exoribonuclease activity. Required for the processing of nuclear mRNA and rRNA precursors. May promote the termination of transcription by RNA polymerase II. Essential for vegetative cell growth and chromosome segregation.</text>
</comment>
<dbReference type="Pfam" id="PF17846">
    <property type="entry name" value="XRN_M"/>
    <property type="match status" value="1"/>
</dbReference>
<evidence type="ECO:0000256" key="16">
    <source>
        <dbReference type="SAM" id="MobiDB-lite"/>
    </source>
</evidence>
<evidence type="ECO:0000256" key="4">
    <source>
        <dbReference type="ARBA" id="ARBA00022552"/>
    </source>
</evidence>
<evidence type="ECO:0000256" key="10">
    <source>
        <dbReference type="ARBA" id="ARBA00023163"/>
    </source>
</evidence>
<evidence type="ECO:0000256" key="1">
    <source>
        <dbReference type="ARBA" id="ARBA00004123"/>
    </source>
</evidence>
<evidence type="ECO:0000259" key="18">
    <source>
        <dbReference type="Pfam" id="PF17846"/>
    </source>
</evidence>
<keyword evidence="20" id="KW-1185">Reference proteome</keyword>
<dbReference type="Proteomes" id="UP001165063">
    <property type="component" value="Unassembled WGS sequence"/>
</dbReference>
<evidence type="ECO:0000256" key="14">
    <source>
        <dbReference type="PIRNR" id="PIRNR037239"/>
    </source>
</evidence>
<dbReference type="InterPro" id="IPR041412">
    <property type="entry name" value="Xrn1_helical"/>
</dbReference>
<evidence type="ECO:0000256" key="3">
    <source>
        <dbReference type="ARBA" id="ARBA00022472"/>
    </source>
</evidence>
<keyword evidence="3" id="KW-0806">Transcription termination</keyword>
<name>A0A9W6YV26_AMBMO</name>
<organism evidence="19 20">
    <name type="scientific">Ambrosiozyma monospora</name>
    <name type="common">Yeast</name>
    <name type="synonym">Endomycopsis monosporus</name>
    <dbReference type="NCBI Taxonomy" id="43982"/>
    <lineage>
        <taxon>Eukaryota</taxon>
        <taxon>Fungi</taxon>
        <taxon>Dikarya</taxon>
        <taxon>Ascomycota</taxon>
        <taxon>Saccharomycotina</taxon>
        <taxon>Pichiomycetes</taxon>
        <taxon>Pichiales</taxon>
        <taxon>Pichiaceae</taxon>
        <taxon>Ambrosiozyma</taxon>
    </lineage>
</organism>
<evidence type="ECO:0000256" key="15">
    <source>
        <dbReference type="SAM" id="Coils"/>
    </source>
</evidence>
<dbReference type="Pfam" id="PF03159">
    <property type="entry name" value="XRN_N"/>
    <property type="match status" value="1"/>
</dbReference>
<feature type="domain" description="Xrn1 N-terminal" evidence="17">
    <location>
        <begin position="1"/>
        <end position="253"/>
    </location>
</feature>
<keyword evidence="8 14" id="KW-0269">Exonuclease</keyword>
<dbReference type="PANTHER" id="PTHR12341:SF41">
    <property type="entry name" value="5'-3' EXORIBONUCLEASE 2"/>
    <property type="match status" value="1"/>
</dbReference>
<dbReference type="AlphaFoldDB" id="A0A9W6YV26"/>
<evidence type="ECO:0000256" key="8">
    <source>
        <dbReference type="ARBA" id="ARBA00022839"/>
    </source>
</evidence>
<evidence type="ECO:0000256" key="11">
    <source>
        <dbReference type="ARBA" id="ARBA00023242"/>
    </source>
</evidence>
<comment type="subunit">
    <text evidence="13">Interacts with RAI1; the interaction is direct, stabilizes RAT1 protein structure and may stimulate its exoribonuclease activity. The interaction also stimulates RAI1 pyrophosphohydrolase activity, probably by recruiting it to mRNA substrates.</text>
</comment>
<keyword evidence="4" id="KW-0698">rRNA processing</keyword>
<evidence type="ECO:0000256" key="6">
    <source>
        <dbReference type="ARBA" id="ARBA00022722"/>
    </source>
</evidence>
<gene>
    <name evidence="19" type="ORF">Amon01_000256900</name>
</gene>
<feature type="domain" description="Xrn1 helical" evidence="18">
    <location>
        <begin position="315"/>
        <end position="822"/>
    </location>
</feature>
<keyword evidence="7 14" id="KW-0378">Hydrolase</keyword>
<dbReference type="CDD" id="cd18673">
    <property type="entry name" value="PIN_XRN1-2-like"/>
    <property type="match status" value="1"/>
</dbReference>
<dbReference type="EC" id="3.1.13.-" evidence="14"/>
<reference evidence="19" key="1">
    <citation type="submission" date="2023-04" db="EMBL/GenBank/DDBJ databases">
        <title>Ambrosiozyma monospora NBRC 1965.</title>
        <authorList>
            <person name="Ichikawa N."/>
            <person name="Sato H."/>
            <person name="Tonouchi N."/>
        </authorList>
    </citation>
    <scope>NUCLEOTIDE SEQUENCE</scope>
    <source>
        <strain evidence="19">NBRC 1965</strain>
    </source>
</reference>
<dbReference type="InterPro" id="IPR027073">
    <property type="entry name" value="5_3_exoribonuclease"/>
</dbReference>
<dbReference type="EMBL" id="BSXU01000957">
    <property type="protein sequence ID" value="GMG22258.1"/>
    <property type="molecule type" value="Genomic_DNA"/>
</dbReference>
<dbReference type="GO" id="GO:0003723">
    <property type="term" value="F:RNA binding"/>
    <property type="evidence" value="ECO:0007669"/>
    <property type="project" value="TreeGrafter"/>
</dbReference>
<dbReference type="InterPro" id="IPR004859">
    <property type="entry name" value="Xrn1_N"/>
</dbReference>
<evidence type="ECO:0000256" key="12">
    <source>
        <dbReference type="ARBA" id="ARBA00046137"/>
    </source>
</evidence>
<accession>A0A9W6YV26</accession>
<keyword evidence="9" id="KW-0805">Transcription regulation</keyword>